<accession>A0A2N1PR00</accession>
<sequence length="1899" mass="208419">MCFPERAVPFFLIFHAVCFMLLTGLVSPSVAVDNTSEKWNLSVGKSGLESDFTTTDVLSFKLREAFRNSDFQEVRNLYESNNSISGRDYGDSDDGGDSSFEDALLYSRALASMGRFNKARLELIRLRGHGRGRKLAGALSRSYAFLQARTGNLKEAWISFMDAEKQYLKADDGLPDSEGLRVLYSEMLKVFDRSPAGLQYREKTLERMAGVFKGLPEGADALMILAREGIQGECSFDRYLRARQFLRDVIHDYSGSRYAEDACFLIAETFYKEGRYNDSLLAFRRYLDFQPQGIQAETAGKRIQWITRRELFLNISSTVLPGKTATLTVQARNIDRVFLQIIPIDLFELVEMSRVLTWNSEDSILPELISKDTLPLLGTTLELQGFDSHRQIGCIMEFGPFPPHRGGAYLVRSKAGEIIRYQVVTVASLAVMVKHDSNGLLIFATDIFSGKPSSAGQVLIAHGHKYLRDTQRYAYTGISRTNMGTEGVCKWVFSNDQDHRNTVVLVRSDHGTGIGAVSYAPVAIEDNSTLLMWFPDKTDYFPGDPVQFRIFARIAEAPGLFSPVRGELSVKVTGKGFSTTVEGLLDVRQAGSFSGRFFIPPEASAGNCEVCIEMVGKTRVIRNLSVIDRSRDTLSIQADVQPIIRYGSTVEIPLTVTNRDGAGLGEVRIDFTLKNITELNSSYQKRFSVQDSAVHPGKDDSVYNGTLRTDGLGRTVLTIPADGNSSSGHGLHKLRVVAEDGMGGKVAREWIFLSSEKSMQLSVKTSGVLFRPGESIKLGLSAASPFENINDRKVEVILNGPGNLPQTGDAGTSNGKAGPPVRVYQTVVSNGEAELSIESDDLLPGYYLLTARSEGIWGEEVNAHSEIWIMDQSLSLSRPLTDVSSEDQLRIIPDNVSEKAEGSSDKQNGRIKMVRGLIFSSGGSIPLLLTIEGKKIYQWQVIEPSADGLANFSFAIDSEISEPWVWIKAMGVKKGKFLNAESMIRIGLPEKLMIEPLKSPLRAGEKVDFRLSGSHSNSALADVSIRFHHAESAFNGGNNYSVLEFQPDPGCLNPELASYPEAITLSVPDALSRGTSDLHGKGAHSSNSAIFGVNDLSFQNGVLPFQWAMALASGRAVTSELHSDLKIGTGTTIEFSIPDSGPGIIDVLVRDATENTFSWGRIMVPVESGLRIFGEIPGRLVIGDSVQARVVLKGISAFEKHDFVAGIVIENSDLVQVISSGKRGISAQIIMKPDPLDLKGESYVGDFGLLALRPGKTRVSFTVRTDLGEIADSRNMEIIDSGWKTSALFSTPLTVGNMSTIVPMNGADRDHFVGGRIIVANELCSSSLAMVEELLKDPEPSIDQLSGILALAAELCERDPDELPDAMKIFPLAMALQRLELCQEKLGWWRWGLASRTGLTDLAGKISRNSPRKAETRADLVLTAKTAHALNALVEKVDSLYSPGGFLAGKVNVETVSVDRLKTMRDRSLRWCRETFASIDPVDDPEGCVWLAWALGSEGKKDFISKYREILAARKKLTLGGLALFAIASIKADRRQDLGEFIKLMEERIDQREPANGFPGTVNWNWFLFAPSEMVPENGIEGEYARVLESVVTAGGDHPLGDRIRKILSNRLSMRGLGSCHATATLVRSCKSGAGFFKGIVKLSTIEVPEKNVSGTSMEIAIQRESQPFMVNSGGSLEILQLSSDAAGRNFISRNIDASSIPRGPWTMGVQSDTTTGGVFHFLMNLRTPFPVRVTQEKPFAQAGNLVLPLCVKGIRLRRWPGAFDSDEGQSLQGDIPRAFTGQPVEITIEVDSRRVRGHMVVTDFFPLGAIPVTIDGKWFEFDVVEGPVSNSMEVGFAVNDQSVEFHLPDVRPGIIRLRYNLRFDRAGEFVSRAALAEIERGHGFLDADGHYKIEITVK</sequence>
<reference evidence="1 2" key="1">
    <citation type="journal article" date="2017" name="ISME J.">
        <title>Potential for microbial H2 and metal transformations associated with novel bacteria and archaea in deep terrestrial subsurface sediments.</title>
        <authorList>
            <person name="Hernsdorf A.W."/>
            <person name="Amano Y."/>
            <person name="Miyakawa K."/>
            <person name="Ise K."/>
            <person name="Suzuki Y."/>
            <person name="Anantharaman K."/>
            <person name="Probst A."/>
            <person name="Burstein D."/>
            <person name="Thomas B.C."/>
            <person name="Banfield J.F."/>
        </authorList>
    </citation>
    <scope>NUCLEOTIDE SEQUENCE [LARGE SCALE GENOMIC DNA]</scope>
    <source>
        <strain evidence="1">HGW-Wallbacteria-1</strain>
    </source>
</reference>
<comment type="caution">
    <text evidence="1">The sequence shown here is derived from an EMBL/GenBank/DDBJ whole genome shotgun (WGS) entry which is preliminary data.</text>
</comment>
<protein>
    <recommendedName>
        <fullName evidence="3">Alpha-2-macroglobulin domain-containing protein</fullName>
    </recommendedName>
</protein>
<dbReference type="EMBL" id="PGXC01000004">
    <property type="protein sequence ID" value="PKK90747.1"/>
    <property type="molecule type" value="Genomic_DNA"/>
</dbReference>
<name>A0A2N1PR00_9BACT</name>
<evidence type="ECO:0008006" key="3">
    <source>
        <dbReference type="Google" id="ProtNLM"/>
    </source>
</evidence>
<gene>
    <name evidence="1" type="ORF">CVV64_07665</name>
</gene>
<dbReference type="Proteomes" id="UP000233256">
    <property type="component" value="Unassembled WGS sequence"/>
</dbReference>
<evidence type="ECO:0000313" key="1">
    <source>
        <dbReference type="EMBL" id="PKK90747.1"/>
    </source>
</evidence>
<dbReference type="InterPro" id="IPR011990">
    <property type="entry name" value="TPR-like_helical_dom_sf"/>
</dbReference>
<organism evidence="1 2">
    <name type="scientific">Candidatus Wallbacteria bacterium HGW-Wallbacteria-1</name>
    <dbReference type="NCBI Taxonomy" id="2013854"/>
    <lineage>
        <taxon>Bacteria</taxon>
        <taxon>Candidatus Walliibacteriota</taxon>
    </lineage>
</organism>
<evidence type="ECO:0000313" key="2">
    <source>
        <dbReference type="Proteomes" id="UP000233256"/>
    </source>
</evidence>
<proteinExistence type="predicted"/>
<dbReference type="Gene3D" id="1.25.40.10">
    <property type="entry name" value="Tetratricopeptide repeat domain"/>
    <property type="match status" value="1"/>
</dbReference>